<evidence type="ECO:0000256" key="2">
    <source>
        <dbReference type="ARBA" id="ARBA00006920"/>
    </source>
</evidence>
<evidence type="ECO:0000256" key="6">
    <source>
        <dbReference type="ARBA" id="ARBA00022826"/>
    </source>
</evidence>
<dbReference type="EMBL" id="BRXS01000001">
    <property type="protein sequence ID" value="GLC24144.1"/>
    <property type="molecule type" value="Genomic_DNA"/>
</dbReference>
<dbReference type="GO" id="GO:0005267">
    <property type="term" value="F:potassium channel activity"/>
    <property type="evidence" value="ECO:0007669"/>
    <property type="project" value="UniProtKB-KW"/>
</dbReference>
<evidence type="ECO:0000256" key="11">
    <source>
        <dbReference type="ARBA" id="ARBA00023303"/>
    </source>
</evidence>
<dbReference type="InterPro" id="IPR010617">
    <property type="entry name" value="TMEM175-like"/>
</dbReference>
<keyword evidence="9" id="KW-0406">Ion transport</keyword>
<dbReference type="AlphaFoldDB" id="A0AA37Q0H8"/>
<dbReference type="Pfam" id="PF06736">
    <property type="entry name" value="TMEM175"/>
    <property type="match status" value="1"/>
</dbReference>
<keyword evidence="3" id="KW-0813">Transport</keyword>
<keyword evidence="4" id="KW-0633">Potassium transport</keyword>
<evidence type="ECO:0000256" key="1">
    <source>
        <dbReference type="ARBA" id="ARBA00004141"/>
    </source>
</evidence>
<feature type="transmembrane region" description="Helical" evidence="13">
    <location>
        <begin position="93"/>
        <end position="111"/>
    </location>
</feature>
<feature type="transmembrane region" description="Helical" evidence="13">
    <location>
        <begin position="195"/>
        <end position="219"/>
    </location>
</feature>
<dbReference type="Proteomes" id="UP001161325">
    <property type="component" value="Unassembled WGS sequence"/>
</dbReference>
<comment type="subcellular location">
    <subcellularLocation>
        <location evidence="1">Membrane</location>
        <topology evidence="1">Multi-pass membrane protein</topology>
    </subcellularLocation>
</comment>
<keyword evidence="15" id="KW-1185">Reference proteome</keyword>
<evidence type="ECO:0000256" key="13">
    <source>
        <dbReference type="SAM" id="Phobius"/>
    </source>
</evidence>
<evidence type="ECO:0000313" key="15">
    <source>
        <dbReference type="Proteomes" id="UP001161325"/>
    </source>
</evidence>
<keyword evidence="11" id="KW-0407">Ion channel</keyword>
<reference evidence="14" key="1">
    <citation type="submission" date="2022-08" db="EMBL/GenBank/DDBJ databases">
        <title>Draft genome sequencing of Roseisolibacter agri AW1220.</title>
        <authorList>
            <person name="Tobiishi Y."/>
            <person name="Tonouchi A."/>
        </authorList>
    </citation>
    <scope>NUCLEOTIDE SEQUENCE</scope>
    <source>
        <strain evidence="14">AW1220</strain>
    </source>
</reference>
<feature type="transmembrane region" description="Helical" evidence="13">
    <location>
        <begin position="55"/>
        <end position="78"/>
    </location>
</feature>
<keyword evidence="7" id="KW-0630">Potassium</keyword>
<dbReference type="GO" id="GO:0016020">
    <property type="term" value="C:membrane"/>
    <property type="evidence" value="ECO:0007669"/>
    <property type="project" value="UniProtKB-SubCell"/>
</dbReference>
<keyword evidence="5 13" id="KW-0812">Transmembrane</keyword>
<evidence type="ECO:0000256" key="4">
    <source>
        <dbReference type="ARBA" id="ARBA00022538"/>
    </source>
</evidence>
<evidence type="ECO:0000256" key="12">
    <source>
        <dbReference type="ARBA" id="ARBA00034430"/>
    </source>
</evidence>
<evidence type="ECO:0000256" key="10">
    <source>
        <dbReference type="ARBA" id="ARBA00023136"/>
    </source>
</evidence>
<feature type="transmembrane region" description="Helical" evidence="13">
    <location>
        <begin position="151"/>
        <end position="174"/>
    </location>
</feature>
<evidence type="ECO:0000256" key="5">
    <source>
        <dbReference type="ARBA" id="ARBA00022692"/>
    </source>
</evidence>
<evidence type="ECO:0000256" key="3">
    <source>
        <dbReference type="ARBA" id="ARBA00022448"/>
    </source>
</evidence>
<dbReference type="GO" id="GO:0015252">
    <property type="term" value="F:proton channel activity"/>
    <property type="evidence" value="ECO:0007669"/>
    <property type="project" value="InterPro"/>
</dbReference>
<accession>A0AA37Q0H8</accession>
<comment type="similarity">
    <text evidence="2">Belongs to the TMEM175 family.</text>
</comment>
<evidence type="ECO:0000313" key="14">
    <source>
        <dbReference type="EMBL" id="GLC24144.1"/>
    </source>
</evidence>
<comment type="catalytic activity">
    <reaction evidence="12">
        <text>K(+)(in) = K(+)(out)</text>
        <dbReference type="Rhea" id="RHEA:29463"/>
        <dbReference type="ChEBI" id="CHEBI:29103"/>
    </reaction>
</comment>
<keyword evidence="10 13" id="KW-0472">Membrane</keyword>
<keyword evidence="8 13" id="KW-1133">Transmembrane helix</keyword>
<keyword evidence="6" id="KW-0631">Potassium channel</keyword>
<name>A0AA37Q0H8_9BACT</name>
<proteinExistence type="inferred from homology"/>
<evidence type="ECO:0000256" key="8">
    <source>
        <dbReference type="ARBA" id="ARBA00022989"/>
    </source>
</evidence>
<evidence type="ECO:0008006" key="16">
    <source>
        <dbReference type="Google" id="ProtNLM"/>
    </source>
</evidence>
<comment type="caution">
    <text evidence="14">The sequence shown here is derived from an EMBL/GenBank/DDBJ whole genome shotgun (WGS) entry which is preliminary data.</text>
</comment>
<dbReference type="RefSeq" id="WP_284348592.1">
    <property type="nucleotide sequence ID" value="NZ_BRXS01000001.1"/>
</dbReference>
<gene>
    <name evidence="14" type="ORF">rosag_06570</name>
</gene>
<protein>
    <recommendedName>
        <fullName evidence="16">DUF1211 domain-containing protein</fullName>
    </recommendedName>
</protein>
<feature type="transmembrane region" description="Helical" evidence="13">
    <location>
        <begin position="29"/>
        <end position="48"/>
    </location>
</feature>
<evidence type="ECO:0000256" key="7">
    <source>
        <dbReference type="ARBA" id="ARBA00022958"/>
    </source>
</evidence>
<feature type="transmembrane region" description="Helical" evidence="13">
    <location>
        <begin position="225"/>
        <end position="246"/>
    </location>
</feature>
<sequence length="271" mass="29995">MIREQLMKAHPERDGDFRWRGDGVSRIEGLSDAVFGFAVTLLVVSLDVPDTFTDLAAMMLGLPAFAATFTLLILVWFAQYRFFRRYGLEDTRTIVLTVALLFVVLFYIYPLKFLFQTFIGLILGIIGWKLDVAWLAPIGKASQAAIRGDQWPALMCIYAVGYAAIYGLFALLHSHALSRRAELGLDDMEALITRYAVYENLVFVLVAVLSLVVLVVLAYGVGVPIYATGFFAGWSYMLIWPFQAVLGRRLDREKAALRAGAAAAAPVIAPA</sequence>
<evidence type="ECO:0000256" key="9">
    <source>
        <dbReference type="ARBA" id="ARBA00023065"/>
    </source>
</evidence>
<organism evidence="14 15">
    <name type="scientific">Roseisolibacter agri</name>
    <dbReference type="NCBI Taxonomy" id="2014610"/>
    <lineage>
        <taxon>Bacteria</taxon>
        <taxon>Pseudomonadati</taxon>
        <taxon>Gemmatimonadota</taxon>
        <taxon>Gemmatimonadia</taxon>
        <taxon>Gemmatimonadales</taxon>
        <taxon>Gemmatimonadaceae</taxon>
        <taxon>Roseisolibacter</taxon>
    </lineage>
</organism>